<dbReference type="OrthoDB" id="2977329at2759"/>
<sequence>MACLPIELVEAILSQLADSKLDLSTCSLVCKQWFLKSRALLFRSFSAGRTPSAPRLSDPFLETIQHVQSIPHLSHLVKKIEVDCHHVIELTRITFHTLKLEHLTQLWLRRNDFSGFDDKISLSRALSSSIHTLILDRVVFKDTCQLLHFLSSPCFSKLRSLSLTDISYIRRSHANPGPIRDAGTIIHSWADATSPRLLAGPKIALVELEIGLISGHNIYDVLYHPDSPFEWNRLRRITFVSIYDNSLIQGFLNGPKPALISLEFVNIKKTYHFVTSGAFIGTFENTSILANITELLLNFDFTDEDCDFLEYIISEFNDSSRLRNVGIALCRMDSDAASVAKAAKVFHKLAGLPTIQCVRLIAPRRARSGWSVHDTMLGDSFYRFLISGLSLKIVLLYTDPEIDREPFSIL</sequence>
<comment type="caution">
    <text evidence="2">The sequence shown here is derived from an EMBL/GenBank/DDBJ whole genome shotgun (WGS) entry which is preliminary data.</text>
</comment>
<accession>A0A9P5Q0T0</accession>
<dbReference type="InterPro" id="IPR001810">
    <property type="entry name" value="F-box_dom"/>
</dbReference>
<gene>
    <name evidence="2" type="ORF">BDP27DRAFT_1442736</name>
</gene>
<evidence type="ECO:0000313" key="2">
    <source>
        <dbReference type="EMBL" id="KAF9076026.1"/>
    </source>
</evidence>
<dbReference type="Gene3D" id="1.20.1280.50">
    <property type="match status" value="1"/>
</dbReference>
<feature type="domain" description="F-box" evidence="1">
    <location>
        <begin position="2"/>
        <end position="34"/>
    </location>
</feature>
<dbReference type="AlphaFoldDB" id="A0A9P5Q0T0"/>
<keyword evidence="3" id="KW-1185">Reference proteome</keyword>
<evidence type="ECO:0000259" key="1">
    <source>
        <dbReference type="Pfam" id="PF12937"/>
    </source>
</evidence>
<organism evidence="2 3">
    <name type="scientific">Rhodocollybia butyracea</name>
    <dbReference type="NCBI Taxonomy" id="206335"/>
    <lineage>
        <taxon>Eukaryota</taxon>
        <taxon>Fungi</taxon>
        <taxon>Dikarya</taxon>
        <taxon>Basidiomycota</taxon>
        <taxon>Agaricomycotina</taxon>
        <taxon>Agaricomycetes</taxon>
        <taxon>Agaricomycetidae</taxon>
        <taxon>Agaricales</taxon>
        <taxon>Marasmiineae</taxon>
        <taxon>Omphalotaceae</taxon>
        <taxon>Rhodocollybia</taxon>
    </lineage>
</organism>
<reference evidence="2" key="1">
    <citation type="submission" date="2020-11" db="EMBL/GenBank/DDBJ databases">
        <authorList>
            <consortium name="DOE Joint Genome Institute"/>
            <person name="Ahrendt S."/>
            <person name="Riley R."/>
            <person name="Andreopoulos W."/>
            <person name="Labutti K."/>
            <person name="Pangilinan J."/>
            <person name="Ruiz-Duenas F.J."/>
            <person name="Barrasa J.M."/>
            <person name="Sanchez-Garcia M."/>
            <person name="Camarero S."/>
            <person name="Miyauchi S."/>
            <person name="Serrano A."/>
            <person name="Linde D."/>
            <person name="Babiker R."/>
            <person name="Drula E."/>
            <person name="Ayuso-Fernandez I."/>
            <person name="Pacheco R."/>
            <person name="Padilla G."/>
            <person name="Ferreira P."/>
            <person name="Barriuso J."/>
            <person name="Kellner H."/>
            <person name="Castanera R."/>
            <person name="Alfaro M."/>
            <person name="Ramirez L."/>
            <person name="Pisabarro A.G."/>
            <person name="Kuo A."/>
            <person name="Tritt A."/>
            <person name="Lipzen A."/>
            <person name="He G."/>
            <person name="Yan M."/>
            <person name="Ng V."/>
            <person name="Cullen D."/>
            <person name="Martin F."/>
            <person name="Rosso M.-N."/>
            <person name="Henrissat B."/>
            <person name="Hibbett D."/>
            <person name="Martinez A.T."/>
            <person name="Grigoriev I.V."/>
        </authorList>
    </citation>
    <scope>NUCLEOTIDE SEQUENCE</scope>
    <source>
        <strain evidence="2">AH 40177</strain>
    </source>
</reference>
<proteinExistence type="predicted"/>
<dbReference type="InterPro" id="IPR036047">
    <property type="entry name" value="F-box-like_dom_sf"/>
</dbReference>
<name>A0A9P5Q0T0_9AGAR</name>
<evidence type="ECO:0000313" key="3">
    <source>
        <dbReference type="Proteomes" id="UP000772434"/>
    </source>
</evidence>
<dbReference type="EMBL" id="JADNRY010000007">
    <property type="protein sequence ID" value="KAF9076026.1"/>
    <property type="molecule type" value="Genomic_DNA"/>
</dbReference>
<protein>
    <recommendedName>
        <fullName evidence="1">F-box domain-containing protein</fullName>
    </recommendedName>
</protein>
<dbReference type="SUPFAM" id="SSF81383">
    <property type="entry name" value="F-box domain"/>
    <property type="match status" value="1"/>
</dbReference>
<dbReference type="Pfam" id="PF12937">
    <property type="entry name" value="F-box-like"/>
    <property type="match status" value="1"/>
</dbReference>
<dbReference type="Proteomes" id="UP000772434">
    <property type="component" value="Unassembled WGS sequence"/>
</dbReference>